<dbReference type="InterPro" id="IPR003329">
    <property type="entry name" value="Cytidylyl_trans"/>
</dbReference>
<dbReference type="Proteomes" id="UP000095347">
    <property type="component" value="Unassembled WGS sequence"/>
</dbReference>
<dbReference type="Gene3D" id="3.90.550.10">
    <property type="entry name" value="Spore Coat Polysaccharide Biosynthesis Protein SpsA, Chain A"/>
    <property type="match status" value="1"/>
</dbReference>
<dbReference type="GO" id="GO:0008781">
    <property type="term" value="F:N-acylneuraminate cytidylyltransferase activity"/>
    <property type="evidence" value="ECO:0007669"/>
    <property type="project" value="TreeGrafter"/>
</dbReference>
<dbReference type="InterPro" id="IPR050793">
    <property type="entry name" value="CMP-NeuNAc_synthase"/>
</dbReference>
<dbReference type="SUPFAM" id="SSF53448">
    <property type="entry name" value="Nucleotide-diphospho-sugar transferases"/>
    <property type="match status" value="1"/>
</dbReference>
<evidence type="ECO:0000313" key="1">
    <source>
        <dbReference type="EMBL" id="OEJ66116.1"/>
    </source>
</evidence>
<reference evidence="2" key="1">
    <citation type="submission" date="2016-07" db="EMBL/GenBank/DDBJ databases">
        <authorList>
            <person name="Florea S."/>
            <person name="Webb J.S."/>
            <person name="Jaromczyk J."/>
            <person name="Schardl C.L."/>
        </authorList>
    </citation>
    <scope>NUCLEOTIDE SEQUENCE [LARGE SCALE GENOMIC DNA]</scope>
    <source>
        <strain evidence="2">MV-1</strain>
    </source>
</reference>
<comment type="caution">
    <text evidence="1">The sequence shown here is derived from an EMBL/GenBank/DDBJ whole genome shotgun (WGS) entry which is preliminary data.</text>
</comment>
<dbReference type="Pfam" id="PF02348">
    <property type="entry name" value="CTP_transf_3"/>
    <property type="match status" value="1"/>
</dbReference>
<dbReference type="CDD" id="cd02513">
    <property type="entry name" value="CMP-NeuAc_Synthase"/>
    <property type="match status" value="1"/>
</dbReference>
<dbReference type="OrthoDB" id="9805604at2"/>
<protein>
    <submittedName>
        <fullName evidence="1">CMP-N-acetylneuraminic acid synthetase</fullName>
    </submittedName>
</protein>
<dbReference type="EMBL" id="MCGG01000039">
    <property type="protein sequence ID" value="OEJ66116.1"/>
    <property type="molecule type" value="Genomic_DNA"/>
</dbReference>
<dbReference type="PANTHER" id="PTHR21485:SF6">
    <property type="entry name" value="N-ACYLNEURAMINATE CYTIDYLYLTRANSFERASE-RELATED"/>
    <property type="match status" value="1"/>
</dbReference>
<sequence>MLDSKKILVVVPARGGSKGIPLKNLRTVLGVSLVARVGNIIAEIPEIDRAVISTDHEEIAKVARESGLDAPFLRPPYLSGDTIGDLDVLTHALNEMENIDDTQYDIIVMLQPTSPLRKAKHVVGTIEMLVRKGWDAIWTVSETDSKAHPLKQLVVNDDGNMDFYDDQGALIIARQQLQTLYHRNGAAYAITRDCLLNQKSIMGKYSGAFIIDEPMISIDTEWDLALVETLMLKETANTKACPNHGHGN</sequence>
<keyword evidence="2" id="KW-1185">Reference proteome</keyword>
<dbReference type="STRING" id="28181.BEN30_12985"/>
<dbReference type="PANTHER" id="PTHR21485">
    <property type="entry name" value="HAD SUPERFAMILY MEMBERS CMAS AND KDSC"/>
    <property type="match status" value="1"/>
</dbReference>
<organism evidence="1 2">
    <name type="scientific">Magnetovibrio blakemorei</name>
    <dbReference type="NCBI Taxonomy" id="28181"/>
    <lineage>
        <taxon>Bacteria</taxon>
        <taxon>Pseudomonadati</taxon>
        <taxon>Pseudomonadota</taxon>
        <taxon>Alphaproteobacteria</taxon>
        <taxon>Rhodospirillales</taxon>
        <taxon>Magnetovibrionaceae</taxon>
        <taxon>Magnetovibrio</taxon>
    </lineage>
</organism>
<proteinExistence type="predicted"/>
<dbReference type="AlphaFoldDB" id="A0A1E5Q5Y1"/>
<dbReference type="InterPro" id="IPR029044">
    <property type="entry name" value="Nucleotide-diphossugar_trans"/>
</dbReference>
<name>A0A1E5Q5Y1_9PROT</name>
<accession>A0A1E5Q5Y1</accession>
<gene>
    <name evidence="1" type="ORF">BEN30_12985</name>
</gene>
<dbReference type="RefSeq" id="WP_069958511.1">
    <property type="nucleotide sequence ID" value="NZ_MCGG01000039.1"/>
</dbReference>
<evidence type="ECO:0000313" key="2">
    <source>
        <dbReference type="Proteomes" id="UP000095347"/>
    </source>
</evidence>